<feature type="compositionally biased region" description="Polar residues" evidence="13">
    <location>
        <begin position="687"/>
        <end position="700"/>
    </location>
</feature>
<dbReference type="AlphaFoldDB" id="A0A2T5IY09"/>
<evidence type="ECO:0000256" key="14">
    <source>
        <dbReference type="SAM" id="SignalP"/>
    </source>
</evidence>
<dbReference type="Proteomes" id="UP000244223">
    <property type="component" value="Unassembled WGS sequence"/>
</dbReference>
<dbReference type="InterPro" id="IPR037066">
    <property type="entry name" value="Plug_dom_sf"/>
</dbReference>
<evidence type="ECO:0000256" key="1">
    <source>
        <dbReference type="ARBA" id="ARBA00004571"/>
    </source>
</evidence>
<evidence type="ECO:0000256" key="3">
    <source>
        <dbReference type="ARBA" id="ARBA00022448"/>
    </source>
</evidence>
<evidence type="ECO:0000313" key="18">
    <source>
        <dbReference type="Proteomes" id="UP000244223"/>
    </source>
</evidence>
<keyword evidence="7 12" id="KW-0798">TonB box</keyword>
<evidence type="ECO:0000313" key="17">
    <source>
        <dbReference type="EMBL" id="PTQ88858.1"/>
    </source>
</evidence>
<evidence type="ECO:0000256" key="9">
    <source>
        <dbReference type="ARBA" id="ARBA00023170"/>
    </source>
</evidence>
<evidence type="ECO:0000256" key="10">
    <source>
        <dbReference type="ARBA" id="ARBA00023237"/>
    </source>
</evidence>
<dbReference type="Pfam" id="PF00593">
    <property type="entry name" value="TonB_dep_Rec_b-barrel"/>
    <property type="match status" value="1"/>
</dbReference>
<dbReference type="Gene3D" id="2.40.170.20">
    <property type="entry name" value="TonB-dependent receptor, beta-barrel domain"/>
    <property type="match status" value="1"/>
</dbReference>
<comment type="caution">
    <text evidence="17">The sequence shown here is derived from an EMBL/GenBank/DDBJ whole genome shotgun (WGS) entry which is preliminary data.</text>
</comment>
<evidence type="ECO:0000256" key="4">
    <source>
        <dbReference type="ARBA" id="ARBA00022452"/>
    </source>
</evidence>
<keyword evidence="3 11" id="KW-0813">Transport</keyword>
<dbReference type="Pfam" id="PF07715">
    <property type="entry name" value="Plug"/>
    <property type="match status" value="1"/>
</dbReference>
<evidence type="ECO:0000256" key="6">
    <source>
        <dbReference type="ARBA" id="ARBA00022729"/>
    </source>
</evidence>
<proteinExistence type="inferred from homology"/>
<organism evidence="17 18">
    <name type="scientific">Agitococcus lubricus</name>
    <dbReference type="NCBI Taxonomy" id="1077255"/>
    <lineage>
        <taxon>Bacteria</taxon>
        <taxon>Pseudomonadati</taxon>
        <taxon>Pseudomonadota</taxon>
        <taxon>Gammaproteobacteria</taxon>
        <taxon>Moraxellales</taxon>
        <taxon>Moraxellaceae</taxon>
        <taxon>Agitococcus</taxon>
    </lineage>
</organism>
<evidence type="ECO:0000256" key="8">
    <source>
        <dbReference type="ARBA" id="ARBA00023136"/>
    </source>
</evidence>
<feature type="domain" description="TonB-dependent receptor plug" evidence="16">
    <location>
        <begin position="62"/>
        <end position="170"/>
    </location>
</feature>
<dbReference type="GO" id="GO:0015344">
    <property type="term" value="F:siderophore uptake transmembrane transporter activity"/>
    <property type="evidence" value="ECO:0007669"/>
    <property type="project" value="TreeGrafter"/>
</dbReference>
<evidence type="ECO:0000259" key="16">
    <source>
        <dbReference type="Pfam" id="PF07715"/>
    </source>
</evidence>
<evidence type="ECO:0000256" key="11">
    <source>
        <dbReference type="PROSITE-ProRule" id="PRU01360"/>
    </source>
</evidence>
<protein>
    <submittedName>
        <fullName evidence="17">Iron complex outermembrane receptor protein</fullName>
    </submittedName>
</protein>
<keyword evidence="8 11" id="KW-0472">Membrane</keyword>
<dbReference type="InterPro" id="IPR000531">
    <property type="entry name" value="Beta-barrel_TonB"/>
</dbReference>
<evidence type="ECO:0000256" key="2">
    <source>
        <dbReference type="ARBA" id="ARBA00008143"/>
    </source>
</evidence>
<keyword evidence="9 17" id="KW-0675">Receptor</keyword>
<feature type="signal peptide" evidence="14">
    <location>
        <begin position="1"/>
        <end position="32"/>
    </location>
</feature>
<evidence type="ECO:0000256" key="12">
    <source>
        <dbReference type="RuleBase" id="RU003357"/>
    </source>
</evidence>
<dbReference type="CDD" id="cd01347">
    <property type="entry name" value="ligand_gated_channel"/>
    <property type="match status" value="1"/>
</dbReference>
<keyword evidence="18" id="KW-1185">Reference proteome</keyword>
<dbReference type="InterPro" id="IPR039426">
    <property type="entry name" value="TonB-dep_rcpt-like"/>
</dbReference>
<comment type="similarity">
    <text evidence="2">Belongs to the TonB-dependent receptor family. Hemoglobin/haptoglobin binding protein subfamily.</text>
</comment>
<dbReference type="PANTHER" id="PTHR30069:SF29">
    <property type="entry name" value="HEMOGLOBIN AND HEMOGLOBIN-HAPTOGLOBIN-BINDING PROTEIN 1-RELATED"/>
    <property type="match status" value="1"/>
</dbReference>
<dbReference type="GO" id="GO:0044718">
    <property type="term" value="P:siderophore transmembrane transport"/>
    <property type="evidence" value="ECO:0007669"/>
    <property type="project" value="TreeGrafter"/>
</dbReference>
<evidence type="ECO:0000256" key="5">
    <source>
        <dbReference type="ARBA" id="ARBA00022692"/>
    </source>
</evidence>
<evidence type="ECO:0000259" key="15">
    <source>
        <dbReference type="Pfam" id="PF00593"/>
    </source>
</evidence>
<evidence type="ECO:0000256" key="13">
    <source>
        <dbReference type="SAM" id="MobiDB-lite"/>
    </source>
</evidence>
<dbReference type="Gene3D" id="2.170.130.10">
    <property type="entry name" value="TonB-dependent receptor, plug domain"/>
    <property type="match status" value="1"/>
</dbReference>
<accession>A0A2T5IY09</accession>
<dbReference type="EMBL" id="QAON01000010">
    <property type="protein sequence ID" value="PTQ88858.1"/>
    <property type="molecule type" value="Genomic_DNA"/>
</dbReference>
<dbReference type="RefSeq" id="WP_204509328.1">
    <property type="nucleotide sequence ID" value="NZ_QAON01000010.1"/>
</dbReference>
<feature type="domain" description="TonB-dependent receptor-like beta-barrel" evidence="15">
    <location>
        <begin position="256"/>
        <end position="676"/>
    </location>
</feature>
<reference evidence="17 18" key="1">
    <citation type="submission" date="2018-04" db="EMBL/GenBank/DDBJ databases">
        <title>Genomic Encyclopedia of Archaeal and Bacterial Type Strains, Phase II (KMG-II): from individual species to whole genera.</title>
        <authorList>
            <person name="Goeker M."/>
        </authorList>
    </citation>
    <scope>NUCLEOTIDE SEQUENCE [LARGE SCALE GENOMIC DNA]</scope>
    <source>
        <strain evidence="17 18">DSM 5822</strain>
    </source>
</reference>
<dbReference type="InterPro" id="IPR012910">
    <property type="entry name" value="Plug_dom"/>
</dbReference>
<keyword evidence="4 11" id="KW-1134">Transmembrane beta strand</keyword>
<dbReference type="GO" id="GO:0009279">
    <property type="term" value="C:cell outer membrane"/>
    <property type="evidence" value="ECO:0007669"/>
    <property type="project" value="UniProtKB-SubCell"/>
</dbReference>
<feature type="region of interest" description="Disordered" evidence="13">
    <location>
        <begin position="683"/>
        <end position="702"/>
    </location>
</feature>
<comment type="subcellular location">
    <subcellularLocation>
        <location evidence="1 11">Cell outer membrane</location>
        <topology evidence="1 11">Multi-pass membrane protein</topology>
    </subcellularLocation>
</comment>
<keyword evidence="10 11" id="KW-0998">Cell outer membrane</keyword>
<dbReference type="PROSITE" id="PS52016">
    <property type="entry name" value="TONB_DEPENDENT_REC_3"/>
    <property type="match status" value="1"/>
</dbReference>
<evidence type="ECO:0000256" key="7">
    <source>
        <dbReference type="ARBA" id="ARBA00023077"/>
    </source>
</evidence>
<gene>
    <name evidence="17" type="ORF">C8N29_1106</name>
</gene>
<sequence>MTITQRKLPVVQHRLSKMTLALCVLQGTLAQASTNIWDLSLEELGKVRVTTIASGTATPLDKASAVATVITAADIEAMGATDLDEVLETVPGLHVTRSQQSYAGRYIIRGITSTYNPQALVLINGVPVTSLFTGNRGNIWGGMPVKAIARVEVIRGPGSALYGADAFAGVINIVTKNGKDLKDTQATVRVGSFNTQAVSVAHGGQYAGLELGFVIEAQRTDGWKKTVHTDAQTVLDKLLATQASLAPNTINTAKDMLDTRLDIASDNARLRLGYQGRYNVESSVGYAEALDPSSHINSQRYNVDYSYSLKELAPQLDVDIRTSYYRNTQEVKANILLYPKGAFGGDFPEGFIGNPGYLEENARIDLSALYKGMDNHLFRVGSGFTWDDMFEVTETKNFMVAFLPSGAPVFPPRPNGIDDVSDTAEVYLPESQRKNYYFFIQDEWKFAPNWQATTGVRYDHFSDFGDTTNPRLALVWAATEKITTKLLYGKAFRAPAFSELFVTSNPIALGNPNLTPETIDTYELAFSHQLSKDMLYTANIYHYRINDFISFVPTSCACGVNQAQNLGNIEGHGLELELDYSVLENWRILANYAYQKSIDQNTDADVGEAPNHQIYLRNEWTVASGVFFDAQLTWVGKQQRVLGDMRDPVSDYTTVDLTLRKHDILTGFDMSLSIRNAFNADIREPSPRSSLPTNEHTGSIPNDFPMAGRSLYAELSYLF</sequence>
<dbReference type="PANTHER" id="PTHR30069">
    <property type="entry name" value="TONB-DEPENDENT OUTER MEMBRANE RECEPTOR"/>
    <property type="match status" value="1"/>
</dbReference>
<keyword evidence="5 11" id="KW-0812">Transmembrane</keyword>
<keyword evidence="6 14" id="KW-0732">Signal</keyword>
<feature type="chain" id="PRO_5015420680" evidence="14">
    <location>
        <begin position="33"/>
        <end position="719"/>
    </location>
</feature>
<dbReference type="SUPFAM" id="SSF56935">
    <property type="entry name" value="Porins"/>
    <property type="match status" value="1"/>
</dbReference>
<dbReference type="InterPro" id="IPR036942">
    <property type="entry name" value="Beta-barrel_TonB_sf"/>
</dbReference>
<name>A0A2T5IY09_9GAMM</name>